<reference evidence="1 3" key="1">
    <citation type="submission" date="2018-06" db="EMBL/GenBank/DDBJ databases">
        <authorList>
            <consortium name="Pathogen Informatics"/>
            <person name="Doyle S."/>
        </authorList>
    </citation>
    <scope>NUCLEOTIDE SEQUENCE [LARGE SCALE GENOMIC DNA]</scope>
    <source>
        <strain evidence="1 3">NCTC11159</strain>
    </source>
</reference>
<evidence type="ECO:0000313" key="1">
    <source>
        <dbReference type="EMBL" id="STR44776.1"/>
    </source>
</evidence>
<dbReference type="Proteomes" id="UP000255108">
    <property type="component" value="Unassembled WGS sequence"/>
</dbReference>
<gene>
    <name evidence="2" type="ORF">EV682_12024</name>
    <name evidence="1" type="ORF">NCTC11159_03321</name>
</gene>
<accession>A0A377SWS6</accession>
<evidence type="ECO:0000313" key="4">
    <source>
        <dbReference type="Proteomes" id="UP000295794"/>
    </source>
</evidence>
<protein>
    <recommendedName>
        <fullName evidence="5">TnsA endonuclease N terminal</fullName>
    </recommendedName>
</protein>
<dbReference type="AlphaFoldDB" id="A0A377SWS6"/>
<keyword evidence="4" id="KW-1185">Reference proteome</keyword>
<dbReference type="EMBL" id="UGHR01000003">
    <property type="protein sequence ID" value="STR44776.1"/>
    <property type="molecule type" value="Genomic_DNA"/>
</dbReference>
<organism evidence="1 3">
    <name type="scientific">Iodobacter fluviatilis</name>
    <dbReference type="NCBI Taxonomy" id="537"/>
    <lineage>
        <taxon>Bacteria</taxon>
        <taxon>Pseudomonadati</taxon>
        <taxon>Pseudomonadota</taxon>
        <taxon>Betaproteobacteria</taxon>
        <taxon>Neisseriales</taxon>
        <taxon>Chitinibacteraceae</taxon>
        <taxon>Iodobacter</taxon>
    </lineage>
</organism>
<dbReference type="RefSeq" id="WP_115228541.1">
    <property type="nucleotide sequence ID" value="NZ_CAWOLO010000020.1"/>
</dbReference>
<dbReference type="OrthoDB" id="9969863at2"/>
<dbReference type="Proteomes" id="UP000295794">
    <property type="component" value="Unassembled WGS sequence"/>
</dbReference>
<evidence type="ECO:0000313" key="2">
    <source>
        <dbReference type="EMBL" id="TCU81624.1"/>
    </source>
</evidence>
<name>A0A377SWS6_9NEIS</name>
<dbReference type="EMBL" id="SMBT01000020">
    <property type="protein sequence ID" value="TCU81624.1"/>
    <property type="molecule type" value="Genomic_DNA"/>
</dbReference>
<evidence type="ECO:0000313" key="3">
    <source>
        <dbReference type="Proteomes" id="UP000255108"/>
    </source>
</evidence>
<proteinExistence type="predicted"/>
<evidence type="ECO:0008006" key="5">
    <source>
        <dbReference type="Google" id="ProtNLM"/>
    </source>
</evidence>
<reference evidence="2 4" key="2">
    <citation type="submission" date="2019-03" db="EMBL/GenBank/DDBJ databases">
        <title>Genomic Encyclopedia of Type Strains, Phase IV (KMG-IV): sequencing the most valuable type-strain genomes for metagenomic binning, comparative biology and taxonomic classification.</title>
        <authorList>
            <person name="Goeker M."/>
        </authorList>
    </citation>
    <scope>NUCLEOTIDE SEQUENCE [LARGE SCALE GENOMIC DNA]</scope>
    <source>
        <strain evidence="2 4">DSM 3764</strain>
    </source>
</reference>
<sequence length="245" mass="28257">METVNSPEMGTPAWLAVVFKTPPVRANKGQSKHTQYHQKIVPAMNRMMGAQGRTEACALLALEYSQKLGLIRQFKEQPFKTLEAEFGSEIYPDFLAVRPSGQILVIEIKTERFLTHSKQQTLEHNRERFEAFRMEYLVWTDKKPLNHPVRHHLINMNRFAGEDIPQELIQRLESHVTKHKALNLTALFEAGFTLDVIYSAAWAGKVFFPIVEAFSANTKITPWRQDHLEELFFGSENSSTGWWKS</sequence>